<evidence type="ECO:0000256" key="3">
    <source>
        <dbReference type="ARBA" id="ARBA00022833"/>
    </source>
</evidence>
<dbReference type="InterPro" id="IPR052355">
    <property type="entry name" value="CENP-V-like"/>
</dbReference>
<dbReference type="PROSITE" id="PS51891">
    <property type="entry name" value="CENP_V_GFA"/>
    <property type="match status" value="1"/>
</dbReference>
<keyword evidence="2" id="KW-0479">Metal-binding</keyword>
<protein>
    <recommendedName>
        <fullName evidence="4">CENP-V/GFA domain-containing protein</fullName>
    </recommendedName>
</protein>
<gene>
    <name evidence="5" type="ORF">BDY17DRAFT_324406</name>
</gene>
<name>A0A6A6PUN7_9PEZI</name>
<dbReference type="AlphaFoldDB" id="A0A6A6PUN7"/>
<evidence type="ECO:0000313" key="5">
    <source>
        <dbReference type="EMBL" id="KAF2483692.1"/>
    </source>
</evidence>
<dbReference type="OrthoDB" id="2993351at2759"/>
<evidence type="ECO:0000256" key="2">
    <source>
        <dbReference type="ARBA" id="ARBA00022723"/>
    </source>
</evidence>
<dbReference type="EMBL" id="MU001635">
    <property type="protein sequence ID" value="KAF2483692.1"/>
    <property type="molecule type" value="Genomic_DNA"/>
</dbReference>
<sequence length="155" mass="17127">MSSSPSTSWTPPNGQKAQYNLHCHCRAISYTITLSPPLYTSTPNPSDRCVAVECACSYCARNGLLTVHPLASDVHFDAAGLEFREEYLCGARRAAHWFCRRCGSVLGTDLRGVMRSLGAEERVGINVRMLADFDLNRIATRKLTAMRDAPPKYEG</sequence>
<dbReference type="PANTHER" id="PTHR28620">
    <property type="entry name" value="CENTROMERE PROTEIN V"/>
    <property type="match status" value="1"/>
</dbReference>
<dbReference type="GeneID" id="54478188"/>
<dbReference type="InterPro" id="IPR006913">
    <property type="entry name" value="CENP-V/GFA"/>
</dbReference>
<evidence type="ECO:0000256" key="1">
    <source>
        <dbReference type="ARBA" id="ARBA00005495"/>
    </source>
</evidence>
<evidence type="ECO:0000259" key="4">
    <source>
        <dbReference type="PROSITE" id="PS51891"/>
    </source>
</evidence>
<dbReference type="Gene3D" id="2.170.150.70">
    <property type="match status" value="1"/>
</dbReference>
<organism evidence="5 6">
    <name type="scientific">Neohortaea acidophila</name>
    <dbReference type="NCBI Taxonomy" id="245834"/>
    <lineage>
        <taxon>Eukaryota</taxon>
        <taxon>Fungi</taxon>
        <taxon>Dikarya</taxon>
        <taxon>Ascomycota</taxon>
        <taxon>Pezizomycotina</taxon>
        <taxon>Dothideomycetes</taxon>
        <taxon>Dothideomycetidae</taxon>
        <taxon>Mycosphaerellales</taxon>
        <taxon>Teratosphaeriaceae</taxon>
        <taxon>Neohortaea</taxon>
    </lineage>
</organism>
<dbReference type="InterPro" id="IPR011057">
    <property type="entry name" value="Mss4-like_sf"/>
</dbReference>
<dbReference type="RefSeq" id="XP_033590262.1">
    <property type="nucleotide sequence ID" value="XM_033737186.1"/>
</dbReference>
<keyword evidence="6" id="KW-1185">Reference proteome</keyword>
<dbReference type="Proteomes" id="UP000799767">
    <property type="component" value="Unassembled WGS sequence"/>
</dbReference>
<comment type="similarity">
    <text evidence="1">Belongs to the Gfa family.</text>
</comment>
<dbReference type="GO" id="GO:0016846">
    <property type="term" value="F:carbon-sulfur lyase activity"/>
    <property type="evidence" value="ECO:0007669"/>
    <property type="project" value="InterPro"/>
</dbReference>
<reference evidence="5" key="1">
    <citation type="journal article" date="2020" name="Stud. Mycol.">
        <title>101 Dothideomycetes genomes: a test case for predicting lifestyles and emergence of pathogens.</title>
        <authorList>
            <person name="Haridas S."/>
            <person name="Albert R."/>
            <person name="Binder M."/>
            <person name="Bloem J."/>
            <person name="Labutti K."/>
            <person name="Salamov A."/>
            <person name="Andreopoulos B."/>
            <person name="Baker S."/>
            <person name="Barry K."/>
            <person name="Bills G."/>
            <person name="Bluhm B."/>
            <person name="Cannon C."/>
            <person name="Castanera R."/>
            <person name="Culley D."/>
            <person name="Daum C."/>
            <person name="Ezra D."/>
            <person name="Gonzalez J."/>
            <person name="Henrissat B."/>
            <person name="Kuo A."/>
            <person name="Liang C."/>
            <person name="Lipzen A."/>
            <person name="Lutzoni F."/>
            <person name="Magnuson J."/>
            <person name="Mondo S."/>
            <person name="Nolan M."/>
            <person name="Ohm R."/>
            <person name="Pangilinan J."/>
            <person name="Park H.-J."/>
            <person name="Ramirez L."/>
            <person name="Alfaro M."/>
            <person name="Sun H."/>
            <person name="Tritt A."/>
            <person name="Yoshinaga Y."/>
            <person name="Zwiers L.-H."/>
            <person name="Turgeon B."/>
            <person name="Goodwin S."/>
            <person name="Spatafora J."/>
            <person name="Crous P."/>
            <person name="Grigoriev I."/>
        </authorList>
    </citation>
    <scope>NUCLEOTIDE SEQUENCE</scope>
    <source>
        <strain evidence="5">CBS 113389</strain>
    </source>
</reference>
<proteinExistence type="inferred from homology"/>
<dbReference type="GO" id="GO:0046872">
    <property type="term" value="F:metal ion binding"/>
    <property type="evidence" value="ECO:0007669"/>
    <property type="project" value="UniProtKB-KW"/>
</dbReference>
<dbReference type="SUPFAM" id="SSF51316">
    <property type="entry name" value="Mss4-like"/>
    <property type="match status" value="1"/>
</dbReference>
<keyword evidence="3" id="KW-0862">Zinc</keyword>
<feature type="domain" description="CENP-V/GFA" evidence="4">
    <location>
        <begin position="19"/>
        <end position="154"/>
    </location>
</feature>
<dbReference type="PANTHER" id="PTHR28620:SF1">
    <property type="entry name" value="CENP-V_GFA DOMAIN-CONTAINING PROTEIN"/>
    <property type="match status" value="1"/>
</dbReference>
<evidence type="ECO:0000313" key="6">
    <source>
        <dbReference type="Proteomes" id="UP000799767"/>
    </source>
</evidence>
<accession>A0A6A6PUN7</accession>